<feature type="region of interest" description="Disordered" evidence="1">
    <location>
        <begin position="1"/>
        <end position="475"/>
    </location>
</feature>
<name>A0A6J4LHL6_9BACT</name>
<protein>
    <submittedName>
        <fullName evidence="2">Fumarate hydratase class II</fullName>
        <ecNumber evidence="2">4.2.1.2</ecNumber>
    </submittedName>
</protein>
<dbReference type="EC" id="4.2.1.2" evidence="2"/>
<feature type="compositionally biased region" description="Basic and acidic residues" evidence="1">
    <location>
        <begin position="328"/>
        <end position="346"/>
    </location>
</feature>
<feature type="compositionally biased region" description="Basic residues" evidence="1">
    <location>
        <begin position="70"/>
        <end position="85"/>
    </location>
</feature>
<feature type="compositionally biased region" description="Basic and acidic residues" evidence="1">
    <location>
        <begin position="181"/>
        <end position="193"/>
    </location>
</feature>
<feature type="compositionally biased region" description="Basic and acidic residues" evidence="1">
    <location>
        <begin position="428"/>
        <end position="461"/>
    </location>
</feature>
<organism evidence="2">
    <name type="scientific">uncultured Gemmatimonadota bacterium</name>
    <dbReference type="NCBI Taxonomy" id="203437"/>
    <lineage>
        <taxon>Bacteria</taxon>
        <taxon>Pseudomonadati</taxon>
        <taxon>Gemmatimonadota</taxon>
        <taxon>environmental samples</taxon>
    </lineage>
</organism>
<accession>A0A6J4LHL6</accession>
<feature type="compositionally biased region" description="Basic residues" evidence="1">
    <location>
        <begin position="148"/>
        <end position="157"/>
    </location>
</feature>
<dbReference type="EMBL" id="CADCTV010000471">
    <property type="protein sequence ID" value="CAA9332895.1"/>
    <property type="molecule type" value="Genomic_DNA"/>
</dbReference>
<feature type="compositionally biased region" description="Basic and acidic residues" evidence="1">
    <location>
        <begin position="97"/>
        <end position="114"/>
    </location>
</feature>
<sequence length="475" mass="52648">DGYEHFGLSHRARFAGRNAGSLRRPVRLPDTAGGGELSHQQPALSAALHPCAGHHQEGRRAGQRPDAAAGRHRRRRHRARGRRGDRRAPGLAVRAGHLPDGKRHQQQHERERGDRHPRHAAAGRRQPRASQRPRQHGAKLQRRDPHGHARQRPRRHPPGPGALAGAAARCPAGQGRRVRRRGQERPHPPDGRHARAPGPGVRWLRQPGGPRNPTREERRRGVGRAGAGRHGRGHGNQRGTGLSRAGHPQDQREHGAGVPRGREPLRGPGRQGRVRIGLGRAEHAGGVADEDRQRHPLAGERPHLGAGRDRASRHPAGLQHHAGQGEPGDERGHDDALRAGDGEPRGDHRRRPARQLRAERDDAGDGAQLSRVRLHPGEGLRRLPDQRGGGDHRQTRALPRAPGAQPVHRHGPQRLHRLRRGRGGRQGIGEELRVRPRRREAPRPADRRAAGHRAERARHDGAGNPRWRRGRRRRL</sequence>
<evidence type="ECO:0000256" key="1">
    <source>
        <dbReference type="SAM" id="MobiDB-lite"/>
    </source>
</evidence>
<feature type="compositionally biased region" description="Basic residues" evidence="1">
    <location>
        <begin position="466"/>
        <end position="475"/>
    </location>
</feature>
<evidence type="ECO:0000313" key="2">
    <source>
        <dbReference type="EMBL" id="CAA9332895.1"/>
    </source>
</evidence>
<reference evidence="2" key="1">
    <citation type="submission" date="2020-02" db="EMBL/GenBank/DDBJ databases">
        <authorList>
            <person name="Meier V. D."/>
        </authorList>
    </citation>
    <scope>NUCLEOTIDE SEQUENCE</scope>
    <source>
        <strain evidence="2">AVDCRST_MAG89</strain>
    </source>
</reference>
<feature type="compositionally biased region" description="Basic and acidic residues" evidence="1">
    <location>
        <begin position="247"/>
        <end position="265"/>
    </location>
</feature>
<gene>
    <name evidence="2" type="ORF">AVDCRST_MAG89-2223</name>
</gene>
<proteinExistence type="predicted"/>
<feature type="non-terminal residue" evidence="2">
    <location>
        <position position="475"/>
    </location>
</feature>
<dbReference type="GO" id="GO:0004333">
    <property type="term" value="F:fumarate hydratase activity"/>
    <property type="evidence" value="ECO:0007669"/>
    <property type="project" value="UniProtKB-EC"/>
</dbReference>
<feature type="non-terminal residue" evidence="2">
    <location>
        <position position="1"/>
    </location>
</feature>
<feature type="compositionally biased region" description="Basic residues" evidence="1">
    <location>
        <begin position="407"/>
        <end position="423"/>
    </location>
</feature>
<dbReference type="AlphaFoldDB" id="A0A6J4LHL6"/>
<feature type="compositionally biased region" description="Basic and acidic residues" evidence="1">
    <location>
        <begin position="375"/>
        <end position="394"/>
    </location>
</feature>
<feature type="compositionally biased region" description="Basic and acidic residues" evidence="1">
    <location>
        <begin position="289"/>
        <end position="312"/>
    </location>
</feature>
<feature type="compositionally biased region" description="Basic residues" evidence="1">
    <location>
        <begin position="115"/>
        <end position="140"/>
    </location>
</feature>
<feature type="compositionally biased region" description="Low complexity" evidence="1">
    <location>
        <begin position="161"/>
        <end position="175"/>
    </location>
</feature>
<keyword evidence="2" id="KW-0456">Lyase</keyword>